<keyword evidence="5 7" id="KW-0548">Nucleotidyltransferase</keyword>
<dbReference type="InterPro" id="IPR005771">
    <property type="entry name" value="GalU_uridylyltTrfase_bac/arc"/>
</dbReference>
<dbReference type="Proteomes" id="UP001525968">
    <property type="component" value="Unassembled WGS sequence"/>
</dbReference>
<organism evidence="9 10">
    <name type="scientific">Acidovorax bellezanensis</name>
    <dbReference type="NCBI Taxonomy" id="2976702"/>
    <lineage>
        <taxon>Bacteria</taxon>
        <taxon>Pseudomonadati</taxon>
        <taxon>Pseudomonadota</taxon>
        <taxon>Betaproteobacteria</taxon>
        <taxon>Burkholderiales</taxon>
        <taxon>Comamonadaceae</taxon>
        <taxon>Acidovorax</taxon>
    </lineage>
</organism>
<dbReference type="SUPFAM" id="SSF53448">
    <property type="entry name" value="Nucleotide-diphospho-sugar transferases"/>
    <property type="match status" value="1"/>
</dbReference>
<keyword evidence="4 7" id="KW-0808">Transferase</keyword>
<keyword evidence="10" id="KW-1185">Reference proteome</keyword>
<evidence type="ECO:0000259" key="8">
    <source>
        <dbReference type="Pfam" id="PF00483"/>
    </source>
</evidence>
<evidence type="ECO:0000256" key="5">
    <source>
        <dbReference type="ARBA" id="ARBA00022695"/>
    </source>
</evidence>
<evidence type="ECO:0000256" key="7">
    <source>
        <dbReference type="RuleBase" id="RU361259"/>
    </source>
</evidence>
<protein>
    <recommendedName>
        <fullName evidence="3 7">UTP--glucose-1-phosphate uridylyltransferase</fullName>
        <ecNumber evidence="2 7">2.7.7.9</ecNumber>
    </recommendedName>
    <alternativeName>
        <fullName evidence="7">UDP-glucose pyrophosphorylase</fullName>
    </alternativeName>
</protein>
<proteinExistence type="inferred from homology"/>
<evidence type="ECO:0000256" key="2">
    <source>
        <dbReference type="ARBA" id="ARBA00012415"/>
    </source>
</evidence>
<dbReference type="NCBIfam" id="TIGR01099">
    <property type="entry name" value="galU"/>
    <property type="match status" value="1"/>
</dbReference>
<feature type="domain" description="Nucleotidyl transferase" evidence="8">
    <location>
        <begin position="15"/>
        <end position="276"/>
    </location>
</feature>
<comment type="catalytic activity">
    <reaction evidence="6 7">
        <text>alpha-D-glucose 1-phosphate + UTP + H(+) = UDP-alpha-D-glucose + diphosphate</text>
        <dbReference type="Rhea" id="RHEA:19889"/>
        <dbReference type="ChEBI" id="CHEBI:15378"/>
        <dbReference type="ChEBI" id="CHEBI:33019"/>
        <dbReference type="ChEBI" id="CHEBI:46398"/>
        <dbReference type="ChEBI" id="CHEBI:58601"/>
        <dbReference type="ChEBI" id="CHEBI:58885"/>
        <dbReference type="EC" id="2.7.7.9"/>
    </reaction>
</comment>
<name>A0ABT2PH65_9BURK</name>
<comment type="caution">
    <text evidence="9">The sequence shown here is derived from an EMBL/GenBank/DDBJ whole genome shotgun (WGS) entry which is preliminary data.</text>
</comment>
<dbReference type="EC" id="2.7.7.9" evidence="2 7"/>
<evidence type="ECO:0000256" key="6">
    <source>
        <dbReference type="ARBA" id="ARBA00048128"/>
    </source>
</evidence>
<dbReference type="Pfam" id="PF00483">
    <property type="entry name" value="NTP_transferase"/>
    <property type="match status" value="1"/>
</dbReference>
<dbReference type="EMBL" id="JAODYH010000003">
    <property type="protein sequence ID" value="MCT9809775.1"/>
    <property type="molecule type" value="Genomic_DNA"/>
</dbReference>
<gene>
    <name evidence="9" type="primary">galU</name>
    <name evidence="9" type="ORF">N0K08_03955</name>
</gene>
<dbReference type="RefSeq" id="WP_261498736.1">
    <property type="nucleotide sequence ID" value="NZ_JAODYH010000003.1"/>
</dbReference>
<dbReference type="Gene3D" id="3.90.550.10">
    <property type="entry name" value="Spore Coat Polysaccharide Biosynthesis Protein SpsA, Chain A"/>
    <property type="match status" value="1"/>
</dbReference>
<dbReference type="PANTHER" id="PTHR43197">
    <property type="entry name" value="UTP--GLUCOSE-1-PHOSPHATE URIDYLYLTRANSFERASE"/>
    <property type="match status" value="1"/>
</dbReference>
<comment type="similarity">
    <text evidence="1 7">Belongs to the UDPGP type 2 family.</text>
</comment>
<dbReference type="InterPro" id="IPR029044">
    <property type="entry name" value="Nucleotide-diphossugar_trans"/>
</dbReference>
<evidence type="ECO:0000313" key="10">
    <source>
        <dbReference type="Proteomes" id="UP001525968"/>
    </source>
</evidence>
<evidence type="ECO:0000256" key="1">
    <source>
        <dbReference type="ARBA" id="ARBA00006890"/>
    </source>
</evidence>
<reference evidence="9 10" key="1">
    <citation type="submission" date="2022-09" db="EMBL/GenBank/DDBJ databases">
        <title>Draft genome of isolate Be4.</title>
        <authorList>
            <person name="Sanchez-Castro I."/>
            <person name="Martinez-Rodriguez P."/>
            <person name="Descostes M."/>
            <person name="Merroun M."/>
        </authorList>
    </citation>
    <scope>NUCLEOTIDE SEQUENCE [LARGE SCALE GENOMIC DNA]</scope>
    <source>
        <strain evidence="9 10">Be4</strain>
    </source>
</reference>
<dbReference type="CDD" id="cd02541">
    <property type="entry name" value="UGPase_prokaryotic"/>
    <property type="match status" value="1"/>
</dbReference>
<evidence type="ECO:0000256" key="4">
    <source>
        <dbReference type="ARBA" id="ARBA00022679"/>
    </source>
</evidence>
<dbReference type="GO" id="GO:0003983">
    <property type="term" value="F:UTP:glucose-1-phosphate uridylyltransferase activity"/>
    <property type="evidence" value="ECO:0007669"/>
    <property type="project" value="UniProtKB-EC"/>
</dbReference>
<evidence type="ECO:0000313" key="9">
    <source>
        <dbReference type="EMBL" id="MCT9809775.1"/>
    </source>
</evidence>
<dbReference type="PANTHER" id="PTHR43197:SF1">
    <property type="entry name" value="UTP--GLUCOSE-1-PHOSPHATE URIDYLYLTRANSFERASE"/>
    <property type="match status" value="1"/>
</dbReference>
<accession>A0ABT2PH65</accession>
<dbReference type="InterPro" id="IPR005835">
    <property type="entry name" value="NTP_transferase_dom"/>
</dbReference>
<evidence type="ECO:0000256" key="3">
    <source>
        <dbReference type="ARBA" id="ARBA00019048"/>
    </source>
</evidence>
<sequence length="296" mass="32400">MPPITTAVRKAVFPVAGLGTRFLPATKASPKEMLPVVDKPLIQYAVEEAYAAGIRHMIFVTGRSKRAIEDHFDTAYELENELESAGKQEMLELVRSILPDDMHCAFVRQNRSLGLGHAVLCAEALVGDEPFAVILADDLMVGPEGGKPVLAQMTEAFKKQGRSLLAVQEVPLDQVKRYGIVAGEPAGGALMRIDRIVEKPAPADAPSRMGVAGRYVLTPGIFREIRNQPKGVGGEIQLTDAIERLMEHEAVYAFQYQGKRYDCGSKEGFLQATVELALQHPQVGDEFRAYLKSLTL</sequence>